<evidence type="ECO:0000256" key="3">
    <source>
        <dbReference type="SAM" id="MobiDB-lite"/>
    </source>
</evidence>
<proteinExistence type="inferred from homology"/>
<feature type="compositionally biased region" description="Basic and acidic residues" evidence="3">
    <location>
        <begin position="391"/>
        <end position="406"/>
    </location>
</feature>
<dbReference type="PANTHER" id="PTHR30469:SF15">
    <property type="entry name" value="HLYD FAMILY OF SECRETION PROTEINS"/>
    <property type="match status" value="1"/>
</dbReference>
<dbReference type="PANTHER" id="PTHR30469">
    <property type="entry name" value="MULTIDRUG RESISTANCE PROTEIN MDTA"/>
    <property type="match status" value="1"/>
</dbReference>
<keyword evidence="7" id="KW-1185">Reference proteome</keyword>
<dbReference type="InterPro" id="IPR058792">
    <property type="entry name" value="Beta-barrel_RND_2"/>
</dbReference>
<reference evidence="6 7" key="1">
    <citation type="submission" date="2020-08" db="EMBL/GenBank/DDBJ databases">
        <title>Genomic Encyclopedia of Type Strains, Phase III (KMG-III): the genomes of soil and plant-associated and newly described type strains.</title>
        <authorList>
            <person name="Whitman W."/>
        </authorList>
    </citation>
    <scope>NUCLEOTIDE SEQUENCE [LARGE SCALE GENOMIC DNA]</scope>
    <source>
        <strain evidence="6 7">CECT 7247</strain>
    </source>
</reference>
<dbReference type="Gene3D" id="2.40.50.100">
    <property type="match status" value="1"/>
</dbReference>
<dbReference type="Pfam" id="PF25917">
    <property type="entry name" value="BSH_RND"/>
    <property type="match status" value="1"/>
</dbReference>
<dbReference type="InterPro" id="IPR006143">
    <property type="entry name" value="RND_pump_MFP"/>
</dbReference>
<dbReference type="Pfam" id="PF25954">
    <property type="entry name" value="Beta-barrel_RND_2"/>
    <property type="match status" value="1"/>
</dbReference>
<comment type="caution">
    <text evidence="6">The sequence shown here is derived from an EMBL/GenBank/DDBJ whole genome shotgun (WGS) entry which is preliminary data.</text>
</comment>
<evidence type="ECO:0000259" key="5">
    <source>
        <dbReference type="Pfam" id="PF25954"/>
    </source>
</evidence>
<dbReference type="NCBIfam" id="TIGR01730">
    <property type="entry name" value="RND_mfp"/>
    <property type="match status" value="1"/>
</dbReference>
<feature type="region of interest" description="Disordered" evidence="3">
    <location>
        <begin position="386"/>
        <end position="418"/>
    </location>
</feature>
<dbReference type="SUPFAM" id="SSF111369">
    <property type="entry name" value="HlyD-like secretion proteins"/>
    <property type="match status" value="1"/>
</dbReference>
<feature type="coiled-coil region" evidence="2">
    <location>
        <begin position="104"/>
        <end position="162"/>
    </location>
</feature>
<gene>
    <name evidence="6" type="ORF">FHS28_000239</name>
</gene>
<evidence type="ECO:0000256" key="2">
    <source>
        <dbReference type="SAM" id="Coils"/>
    </source>
</evidence>
<comment type="similarity">
    <text evidence="1">Belongs to the membrane fusion protein (MFP) (TC 8.A.1) family.</text>
</comment>
<dbReference type="InterPro" id="IPR058625">
    <property type="entry name" value="MdtA-like_BSH"/>
</dbReference>
<organism evidence="6 7">
    <name type="scientific">Roseateles terrae</name>
    <dbReference type="NCBI Taxonomy" id="431060"/>
    <lineage>
        <taxon>Bacteria</taxon>
        <taxon>Pseudomonadati</taxon>
        <taxon>Pseudomonadota</taxon>
        <taxon>Betaproteobacteria</taxon>
        <taxon>Burkholderiales</taxon>
        <taxon>Sphaerotilaceae</taxon>
        <taxon>Roseateles</taxon>
    </lineage>
</organism>
<dbReference type="Gene3D" id="2.40.30.170">
    <property type="match status" value="1"/>
</dbReference>
<dbReference type="RefSeq" id="WP_088449460.1">
    <property type="nucleotide sequence ID" value="NZ_JACHXO010000001.1"/>
</dbReference>
<dbReference type="Proteomes" id="UP000574369">
    <property type="component" value="Unassembled WGS sequence"/>
</dbReference>
<feature type="domain" description="Multidrug resistance protein MdtA-like barrel-sandwich hybrid" evidence="4">
    <location>
        <begin position="57"/>
        <end position="202"/>
    </location>
</feature>
<dbReference type="PRINTS" id="PR01490">
    <property type="entry name" value="RTXTOXIND"/>
</dbReference>
<dbReference type="EMBL" id="JACHXO010000001">
    <property type="protein sequence ID" value="MBB3192874.1"/>
    <property type="molecule type" value="Genomic_DNA"/>
</dbReference>
<accession>A0ABR6GL86</accession>
<evidence type="ECO:0000256" key="1">
    <source>
        <dbReference type="ARBA" id="ARBA00009477"/>
    </source>
</evidence>
<evidence type="ECO:0000259" key="4">
    <source>
        <dbReference type="Pfam" id="PF25917"/>
    </source>
</evidence>
<evidence type="ECO:0000313" key="6">
    <source>
        <dbReference type="EMBL" id="MBB3192874.1"/>
    </source>
</evidence>
<name>A0ABR6GL86_9BURK</name>
<evidence type="ECO:0000313" key="7">
    <source>
        <dbReference type="Proteomes" id="UP000574369"/>
    </source>
</evidence>
<sequence>MNRRSLQIAVLAALTLGTIGLRVSGSSPARTVQAETVAERVVQPMILSSGQLAYVREVPLSSEVIGRVAQVLVHEGEHVQQGQLLLTLDASALRAEVEQNQARLSASDIQIEQMQLKVETLTREFGRTEELARSQFVGPAALDEARHKLRSAQVDLRASHENRRQALAQLSIAQQHLGKTEVRSPLTGTVVAVPIRVGETAIPSTGGIPGSQLMSIADTSAMVAEVQVDESEISSVSVGQRARVHPAAKSSAGLEGRVLSVGLAPKAGAQQRSYLVRVQLAGNADALRTGMTCRVELFSSGLAPTLAIPLQAVLTDGSSASEAGAAREAGRGAADGAGQVWVVNGGRVERRDVRLGLSDDTYQQVLSGLRPQDRVVTGPSRLLRELVNGDSVREDGGKAGTRDTARGDAQGQAGEARS</sequence>
<protein>
    <submittedName>
        <fullName evidence="6">HlyD family secretion protein</fullName>
    </submittedName>
</protein>
<dbReference type="Gene3D" id="2.40.420.20">
    <property type="match status" value="1"/>
</dbReference>
<feature type="domain" description="CusB-like beta-barrel" evidence="5">
    <location>
        <begin position="225"/>
        <end position="298"/>
    </location>
</feature>
<keyword evidence="2" id="KW-0175">Coiled coil</keyword>